<dbReference type="Proteomes" id="UP000198744">
    <property type="component" value="Unassembled WGS sequence"/>
</dbReference>
<keyword evidence="3" id="KW-1185">Reference proteome</keyword>
<organism evidence="2 3">
    <name type="scientific">Syntrophus gentianae</name>
    <dbReference type="NCBI Taxonomy" id="43775"/>
    <lineage>
        <taxon>Bacteria</taxon>
        <taxon>Pseudomonadati</taxon>
        <taxon>Thermodesulfobacteriota</taxon>
        <taxon>Syntrophia</taxon>
        <taxon>Syntrophales</taxon>
        <taxon>Syntrophaceae</taxon>
        <taxon>Syntrophus</taxon>
    </lineage>
</organism>
<protein>
    <recommendedName>
        <fullName evidence="4">ApeA N-terminal domain-containing protein</fullName>
    </recommendedName>
</protein>
<sequence>MTLPIDLNREENHLVNATVIVGDNEIRGVPCKIYLPERIHEKPSIVLKPVKDDANRIMASWKGALKATIYGFDREIQTTIEAPQVYFSGASTKYWGDGVSGTTVPGEPQDLHIIHHLKNDDSRNGTHIVFWISPNKFLTPFVVLSSSYAGEIKCEHATELSFTIKGGRKLVFEKHFRQKTEKNHDIVRWSFLVACTEIESPANDATTIKNGIMQDIDDFLLVASFAANQRTACLGWTAVDRNAHTTFYRGNYTFPQPDDSNSLEDGIIDIKEFQEFMETFYPSFLYFENKLALRNSLNAAVPSKSRTLETSFLNMFAGLETLILDFKRRKGLEFVLPEPSWTDLKKYLKTCIKKSTEPKVEKAQRASIYTKLGELNRVSLREAFDEFCKAYSIGLTDLWPVFADNQETGLCDISNKLIHGDPFPHDLIAALSIAREHMEYVLQRAILGVLGWNVKKTKINPAYLRVNLCAIKELPAAKETLSAYVNSEEPSEVTALREPDAMSMPKLCEDDTGQPDIDGS</sequence>
<gene>
    <name evidence="2" type="ORF">SAMN04489760_10747</name>
</gene>
<evidence type="ECO:0008006" key="4">
    <source>
        <dbReference type="Google" id="ProtNLM"/>
    </source>
</evidence>
<dbReference type="AlphaFoldDB" id="A0A1H7WN32"/>
<feature type="region of interest" description="Disordered" evidence="1">
    <location>
        <begin position="489"/>
        <end position="520"/>
    </location>
</feature>
<evidence type="ECO:0000313" key="3">
    <source>
        <dbReference type="Proteomes" id="UP000198744"/>
    </source>
</evidence>
<evidence type="ECO:0000256" key="1">
    <source>
        <dbReference type="SAM" id="MobiDB-lite"/>
    </source>
</evidence>
<evidence type="ECO:0000313" key="2">
    <source>
        <dbReference type="EMBL" id="SEM22714.1"/>
    </source>
</evidence>
<name>A0A1H7WN32_9BACT</name>
<dbReference type="RefSeq" id="WP_093882917.1">
    <property type="nucleotide sequence ID" value="NZ_FOBS01000007.1"/>
</dbReference>
<dbReference type="EMBL" id="FOBS01000007">
    <property type="protein sequence ID" value="SEM22714.1"/>
    <property type="molecule type" value="Genomic_DNA"/>
</dbReference>
<accession>A0A1H7WN32</accession>
<proteinExistence type="predicted"/>
<dbReference type="OrthoDB" id="9771846at2"/>
<reference evidence="2 3" key="1">
    <citation type="submission" date="2016-10" db="EMBL/GenBank/DDBJ databases">
        <authorList>
            <person name="de Groot N.N."/>
        </authorList>
    </citation>
    <scope>NUCLEOTIDE SEQUENCE [LARGE SCALE GENOMIC DNA]</scope>
    <source>
        <strain evidence="2 3">DSM 8423</strain>
    </source>
</reference>